<feature type="transmembrane region" description="Helical" evidence="2">
    <location>
        <begin position="103"/>
        <end position="128"/>
    </location>
</feature>
<dbReference type="GO" id="GO:0003677">
    <property type="term" value="F:DNA binding"/>
    <property type="evidence" value="ECO:0007669"/>
    <property type="project" value="InterPro"/>
</dbReference>
<evidence type="ECO:0000313" key="4">
    <source>
        <dbReference type="EMBL" id="OZU90255.1"/>
    </source>
</evidence>
<dbReference type="AlphaFoldDB" id="A0A265NEN3"/>
<dbReference type="PANTHER" id="PTHR34475">
    <property type="match status" value="1"/>
</dbReference>
<comment type="caution">
    <text evidence="4">The sequence shown here is derived from an EMBL/GenBank/DDBJ whole genome shotgun (WGS) entry which is preliminary data.</text>
</comment>
<dbReference type="InterPro" id="IPR001387">
    <property type="entry name" value="Cro/C1-type_HTH"/>
</dbReference>
<sequence length="307" mass="34713">MEIGARLKEAREAKNISLDSLQETTKIQKRYLLAIEEGNFHILPGKFYTRAFIKEYANAVGLNSNDLLEEYKEEIPKTEEESDIQYTRIQRSRKENNNDKSPAIFSIFPTIIVVLLIIGIFFVAWFLIKENMSDNDTNPQDEQDDNIIINNPDDESNSNNENDDQAADDNSSESPADSEEAADEEASDEETQTEAEFTVIEEGTGSSPESELELNNAGDEIIVTLESDGHTWLEVRDADNQAVYNAAFGEENSPHEIDMSGTDKIYFNVGNAPDLKIMINGVELEYPVDAEQYVHQRLWININNESE</sequence>
<evidence type="ECO:0000256" key="1">
    <source>
        <dbReference type="SAM" id="MobiDB-lite"/>
    </source>
</evidence>
<dbReference type="Proteomes" id="UP000216498">
    <property type="component" value="Unassembled WGS sequence"/>
</dbReference>
<gene>
    <name evidence="4" type="ORF">CIL03_03670</name>
</gene>
<reference evidence="4 5" key="1">
    <citation type="submission" date="2017-08" db="EMBL/GenBank/DDBJ databases">
        <title>Virgibacillus indicus sp. nov. and Virgibacillus profoundi sp. nov, two moderately halophilic bacteria isolated from marine sediment by using the Microfluidic Streak Plate.</title>
        <authorList>
            <person name="Xu B."/>
            <person name="Hu B."/>
            <person name="Wang J."/>
            <person name="Zhu Y."/>
            <person name="Huang L."/>
            <person name="Du W."/>
            <person name="Huang Y."/>
        </authorList>
    </citation>
    <scope>NUCLEOTIDE SEQUENCE [LARGE SCALE GENOMIC DNA]</scope>
    <source>
        <strain evidence="4 5">IO3-P2-C2</strain>
    </source>
</reference>
<organism evidence="4 5">
    <name type="scientific">Virgibacillus indicus</name>
    <dbReference type="NCBI Taxonomy" id="2024554"/>
    <lineage>
        <taxon>Bacteria</taxon>
        <taxon>Bacillati</taxon>
        <taxon>Bacillota</taxon>
        <taxon>Bacilli</taxon>
        <taxon>Bacillales</taxon>
        <taxon>Bacillaceae</taxon>
        <taxon>Virgibacillus</taxon>
    </lineage>
</organism>
<feature type="domain" description="Cytoskeleton protein RodZ-like C-terminal" evidence="3">
    <location>
        <begin position="225"/>
        <end position="288"/>
    </location>
</feature>
<dbReference type="Pfam" id="PF13464">
    <property type="entry name" value="RodZ_C"/>
    <property type="match status" value="1"/>
</dbReference>
<protein>
    <submittedName>
        <fullName evidence="4">Helix-turn-helix domain-containing protein</fullName>
    </submittedName>
</protein>
<keyword evidence="2" id="KW-1133">Transmembrane helix</keyword>
<name>A0A265NEN3_9BACI</name>
<dbReference type="PANTHER" id="PTHR34475:SF1">
    <property type="entry name" value="CYTOSKELETON PROTEIN RODZ"/>
    <property type="match status" value="1"/>
</dbReference>
<dbReference type="OrthoDB" id="9797543at2"/>
<evidence type="ECO:0000259" key="3">
    <source>
        <dbReference type="Pfam" id="PF13464"/>
    </source>
</evidence>
<keyword evidence="2" id="KW-0812">Transmembrane</keyword>
<dbReference type="InterPro" id="IPR025194">
    <property type="entry name" value="RodZ-like_C"/>
</dbReference>
<evidence type="ECO:0000256" key="2">
    <source>
        <dbReference type="SAM" id="Phobius"/>
    </source>
</evidence>
<dbReference type="EMBL" id="NPMS01000001">
    <property type="protein sequence ID" value="OZU90255.1"/>
    <property type="molecule type" value="Genomic_DNA"/>
</dbReference>
<dbReference type="InterPro" id="IPR050400">
    <property type="entry name" value="Bact_Cytoskel_RodZ"/>
</dbReference>
<evidence type="ECO:0000313" key="5">
    <source>
        <dbReference type="Proteomes" id="UP000216498"/>
    </source>
</evidence>
<dbReference type="Gene3D" id="1.10.260.40">
    <property type="entry name" value="lambda repressor-like DNA-binding domains"/>
    <property type="match status" value="1"/>
</dbReference>
<proteinExistence type="predicted"/>
<keyword evidence="5" id="KW-1185">Reference proteome</keyword>
<feature type="compositionally biased region" description="Acidic residues" evidence="1">
    <location>
        <begin position="152"/>
        <end position="193"/>
    </location>
</feature>
<dbReference type="CDD" id="cd00093">
    <property type="entry name" value="HTH_XRE"/>
    <property type="match status" value="1"/>
</dbReference>
<keyword evidence="2" id="KW-0472">Membrane</keyword>
<dbReference type="Pfam" id="PF13413">
    <property type="entry name" value="HTH_25"/>
    <property type="match status" value="1"/>
</dbReference>
<dbReference type="SUPFAM" id="SSF47413">
    <property type="entry name" value="lambda repressor-like DNA-binding domains"/>
    <property type="match status" value="1"/>
</dbReference>
<dbReference type="InterPro" id="IPR010982">
    <property type="entry name" value="Lambda_DNA-bd_dom_sf"/>
</dbReference>
<dbReference type="RefSeq" id="WP_094883852.1">
    <property type="nucleotide sequence ID" value="NZ_NPMS01000001.1"/>
</dbReference>
<accession>A0A265NEN3</accession>
<feature type="region of interest" description="Disordered" evidence="1">
    <location>
        <begin position="136"/>
        <end position="194"/>
    </location>
</feature>